<dbReference type="InterPro" id="IPR002591">
    <property type="entry name" value="Phosphodiest/P_Trfase"/>
</dbReference>
<dbReference type="SUPFAM" id="SSF53649">
    <property type="entry name" value="Alkaline phosphatase-like"/>
    <property type="match status" value="1"/>
</dbReference>
<proteinExistence type="predicted"/>
<dbReference type="InterPro" id="IPR017850">
    <property type="entry name" value="Alkaline_phosphatase_core_sf"/>
</dbReference>
<dbReference type="PANTHER" id="PTHR10151">
    <property type="entry name" value="ECTONUCLEOTIDE PYROPHOSPHATASE/PHOSPHODIESTERASE"/>
    <property type="match status" value="1"/>
</dbReference>
<dbReference type="RefSeq" id="WP_191728391.1">
    <property type="nucleotide sequence ID" value="NZ_JACSQJ010000001.1"/>
</dbReference>
<name>A0ABR8UGR2_9GAMM</name>
<dbReference type="Proteomes" id="UP000647183">
    <property type="component" value="Unassembled WGS sequence"/>
</dbReference>
<evidence type="ECO:0000256" key="1">
    <source>
        <dbReference type="SAM" id="SignalP"/>
    </source>
</evidence>
<sequence length="430" mass="46503">MQPHARSTARLAVLLAAAFSLAACSTTPGQPAPPRFDGQHQSTAAPDALLLISIDGLHPDRINPTDSPNVARLAATGVQARWMTPSYPSLTFPNHYTIATGLRPDRHGIVHNSMHDEELGTFRLSDRDAVGTSDWWGGEPIWVGAEKAGLPTATMFWPGSEAEVAGVRPTRWHLYEESIPAAERAATVGGWLLEPEATRPRLATLYFHAVDSAAHAHGPDSDEARAALAEIDAAIGQLLDQLARGGRLEHTNIILVSDHGMAPVPAGQQLSVSDMVTMEQARLSSIGQVVQVQPNPGFEAEVEARLLGRHDHYECWRRDELPARWHYGTHPRIPAIVCQMDEGWDALPPRMLEARAQGGTRGSHGYDPALPSMRAVFIASGPAFRQGAVIDPIDNVDVYPLMTRLLGIPAADHDGNAAALLPARREATLR</sequence>
<dbReference type="CDD" id="cd16018">
    <property type="entry name" value="Enpp"/>
    <property type="match status" value="1"/>
</dbReference>
<dbReference type="Gene3D" id="3.30.1360.180">
    <property type="match status" value="1"/>
</dbReference>
<reference evidence="2 3" key="1">
    <citation type="submission" date="2020-08" db="EMBL/GenBank/DDBJ databases">
        <title>A Genomic Blueprint of the Chicken Gut Microbiome.</title>
        <authorList>
            <person name="Gilroy R."/>
            <person name="Ravi A."/>
            <person name="Getino M."/>
            <person name="Pursley I."/>
            <person name="Horton D.L."/>
            <person name="Alikhan N.-F."/>
            <person name="Baker D."/>
            <person name="Gharbi K."/>
            <person name="Hall N."/>
            <person name="Watson M."/>
            <person name="Adriaenssens E.M."/>
            <person name="Foster-Nyarko E."/>
            <person name="Jarju S."/>
            <person name="Secka A."/>
            <person name="Antonio M."/>
            <person name="Oren A."/>
            <person name="Chaudhuri R."/>
            <person name="La Ragione R.M."/>
            <person name="Hildebrand F."/>
            <person name="Pallen M.J."/>
        </authorList>
    </citation>
    <scope>NUCLEOTIDE SEQUENCE [LARGE SCALE GENOMIC DNA]</scope>
    <source>
        <strain evidence="2 3">Sa2BVA3</strain>
    </source>
</reference>
<evidence type="ECO:0000313" key="3">
    <source>
        <dbReference type="Proteomes" id="UP000647183"/>
    </source>
</evidence>
<gene>
    <name evidence="2" type="ORF">H9645_04020</name>
</gene>
<keyword evidence="3" id="KW-1185">Reference proteome</keyword>
<evidence type="ECO:0000313" key="2">
    <source>
        <dbReference type="EMBL" id="MBD7987186.1"/>
    </source>
</evidence>
<feature type="signal peptide" evidence="1">
    <location>
        <begin position="1"/>
        <end position="22"/>
    </location>
</feature>
<dbReference type="Gene3D" id="3.40.720.10">
    <property type="entry name" value="Alkaline Phosphatase, subunit A"/>
    <property type="match status" value="1"/>
</dbReference>
<dbReference type="EMBL" id="JACSQJ010000001">
    <property type="protein sequence ID" value="MBD7987186.1"/>
    <property type="molecule type" value="Genomic_DNA"/>
</dbReference>
<dbReference type="Pfam" id="PF01663">
    <property type="entry name" value="Phosphodiest"/>
    <property type="match status" value="1"/>
</dbReference>
<comment type="caution">
    <text evidence="2">The sequence shown here is derived from an EMBL/GenBank/DDBJ whole genome shotgun (WGS) entry which is preliminary data.</text>
</comment>
<feature type="chain" id="PRO_5046579903" evidence="1">
    <location>
        <begin position="23"/>
        <end position="430"/>
    </location>
</feature>
<keyword evidence="1" id="KW-0732">Signal</keyword>
<dbReference type="PROSITE" id="PS51257">
    <property type="entry name" value="PROKAR_LIPOPROTEIN"/>
    <property type="match status" value="1"/>
</dbReference>
<organism evidence="2 3">
    <name type="scientific">Luteimonas colneyensis</name>
    <dbReference type="NCBI Taxonomy" id="2762230"/>
    <lineage>
        <taxon>Bacteria</taxon>
        <taxon>Pseudomonadati</taxon>
        <taxon>Pseudomonadota</taxon>
        <taxon>Gammaproteobacteria</taxon>
        <taxon>Lysobacterales</taxon>
        <taxon>Lysobacteraceae</taxon>
        <taxon>Luteimonas</taxon>
    </lineage>
</organism>
<accession>A0ABR8UGR2</accession>
<dbReference type="PANTHER" id="PTHR10151:SF120">
    <property type="entry name" value="BIS(5'-ADENOSYL)-TRIPHOSPHATASE"/>
    <property type="match status" value="1"/>
</dbReference>
<protein>
    <submittedName>
        <fullName evidence="2">Alkaline phosphatase family protein</fullName>
    </submittedName>
</protein>